<protein>
    <submittedName>
        <fullName evidence="2">Outer membrane insertion C-terminal signal</fullName>
    </submittedName>
</protein>
<dbReference type="RefSeq" id="WP_073572230.1">
    <property type="nucleotide sequence ID" value="NZ_FRXN01000003.1"/>
</dbReference>
<dbReference type="Proteomes" id="UP000184609">
    <property type="component" value="Unassembled WGS sequence"/>
</dbReference>
<reference evidence="3" key="1">
    <citation type="submission" date="2016-12" db="EMBL/GenBank/DDBJ databases">
        <authorList>
            <person name="Varghese N."/>
            <person name="Submissions S."/>
        </authorList>
    </citation>
    <scope>NUCLEOTIDE SEQUENCE [LARGE SCALE GENOMIC DNA]</scope>
    <source>
        <strain evidence="3">DSM 25035</strain>
    </source>
</reference>
<name>A0A1M7ZEC8_9BACT</name>
<dbReference type="STRING" id="1073327.SAMN04488108_2611"/>
<keyword evidence="1" id="KW-0732">Signal</keyword>
<dbReference type="AlphaFoldDB" id="A0A1M7ZEC8"/>
<sequence>MKKILSLIVFLSLYFPTVAQNSFNEENSHTATKPNILKEKSPIGIENLIFKRRANHKIQRVTLPITSITKSEIEEKGRIGLEVLPNIALGNTGKSHNPTFQIRGTANLTDRLVLINGSRTFLNQSQKPEIDEEQLKIIVQERIENNDPKTTVQISEVGNFLDQKFKNLETNSDPTINANWNDYGYVRGQGKSEFEIENLIGYHYQNTSEEEEKYFQYIQVKPINFYASVGFNYFVGKNESNSGFDYKYPGFGVASLNGGVSFNPCLRGGIQAEIGPALELYDGGSSFGFNARIGGFYDLKKPEERIAETLYYGKAQPHWSLVGGFNYYNTASNGFTTLSAGVRYQF</sequence>
<proteinExistence type="predicted"/>
<evidence type="ECO:0000313" key="3">
    <source>
        <dbReference type="Proteomes" id="UP000184609"/>
    </source>
</evidence>
<feature type="signal peptide" evidence="1">
    <location>
        <begin position="1"/>
        <end position="21"/>
    </location>
</feature>
<evidence type="ECO:0000256" key="1">
    <source>
        <dbReference type="SAM" id="SignalP"/>
    </source>
</evidence>
<evidence type="ECO:0000313" key="2">
    <source>
        <dbReference type="EMBL" id="SHO63228.1"/>
    </source>
</evidence>
<accession>A0A1M7ZEC8</accession>
<dbReference type="EMBL" id="FRXN01000003">
    <property type="protein sequence ID" value="SHO63228.1"/>
    <property type="molecule type" value="Genomic_DNA"/>
</dbReference>
<organism evidence="2 3">
    <name type="scientific">Algoriphagus zhangzhouensis</name>
    <dbReference type="NCBI Taxonomy" id="1073327"/>
    <lineage>
        <taxon>Bacteria</taxon>
        <taxon>Pseudomonadati</taxon>
        <taxon>Bacteroidota</taxon>
        <taxon>Cytophagia</taxon>
        <taxon>Cytophagales</taxon>
        <taxon>Cyclobacteriaceae</taxon>
        <taxon>Algoriphagus</taxon>
    </lineage>
</organism>
<gene>
    <name evidence="2" type="ORF">SAMN04488108_2611</name>
</gene>
<feature type="chain" id="PRO_5012771394" evidence="1">
    <location>
        <begin position="22"/>
        <end position="346"/>
    </location>
</feature>
<keyword evidence="3" id="KW-1185">Reference proteome</keyword>